<evidence type="ECO:0000256" key="1">
    <source>
        <dbReference type="SAM" id="Phobius"/>
    </source>
</evidence>
<keyword evidence="1" id="KW-1133">Transmembrane helix</keyword>
<sequence>MLLLAAWLRLAELRHFPPALHYDEAADMLLGRDIAFYGYQPFPVVEAYSGREALFYYLSVPLLRIFGTDIFATRLTSALLGILTVAVTLALGRAMFAEHRRGAWIALCAGGWLAVNGAQVWLTRQGFRTSPQPLLEALALWCLFIALRRHKHWQLSAALGGFFGGAALYTYMAARIFPLWLSVPLLGLILIDSRRALRLRQSALFLATLMSTALPLIAFYLSKPDVFLDRLTQVAAADSKAPTLIESVWLHAEMFFLRGDPLLRYNLYPGRPWFDPISGALMLIGFGAALAIFSQRRNAPLTRFAALCVLLSPLLIAPSVVAVSGLPPSHMRSVAMVPLIFFAPALGVSALSDRLPLARYATVALVPMLALHTWHDYRAWATRADLFYEAHGDMQLIGTWLEAHLQPDQTAYIASAFYNHATVLAHKLDHSRVRWLMAEHLILAPPGERAIYIFPRTLHSPFSAFLAADSAFEPLDTPHGPDGAPAFSAYRYRASERPAPRPSTAFGGLLGGASALEPYHGRGGERVQAFLAWDVLSAPVPPNWTPVIVLHDPFGEEVARFHPYLEQSDRLRAGERLIIALDVPLPLGAPLGEYTLRTIWIDRSSGAPLPLLDAAKRFSGLSALAERIEVQPSAPREAPPQGVAVLPMLYAALSAPPQPTEQGDWLRFTVTWQATEAPSAQPDLILSAQPADGAPIHLWQGQPVRGRYPFAQWRAAEYLVERYAVRLPADLPAGDYTLRLSLAEQMVFEVPWRVIGVERRYTAPDLPPCDFRFGAQIALIGCEIVQEGAQVRLRLAWRALSAPEADFTVTVQALNADGTLFSQHDAPPAARPTTRWLPDEVFESQFALQIPPDGTSRLIVALYTPSDGRRLPVTDAQGVPLGDAAPLTGE</sequence>
<evidence type="ECO:0000313" key="3">
    <source>
        <dbReference type="Proteomes" id="UP000229681"/>
    </source>
</evidence>
<organism evidence="2 3">
    <name type="scientific">Candidatus Thermofonsia Clade 1 bacterium</name>
    <dbReference type="NCBI Taxonomy" id="2364210"/>
    <lineage>
        <taxon>Bacteria</taxon>
        <taxon>Bacillati</taxon>
        <taxon>Chloroflexota</taxon>
        <taxon>Candidatus Thermofontia</taxon>
        <taxon>Candidatus Thermofonsia Clade 1</taxon>
    </lineage>
</organism>
<protein>
    <recommendedName>
        <fullName evidence="4">Glycosyltransferase RgtA/B/C/D-like domain-containing protein</fullName>
    </recommendedName>
</protein>
<keyword evidence="1" id="KW-0472">Membrane</keyword>
<gene>
    <name evidence="2" type="ORF">CUN49_10450</name>
</gene>
<proteinExistence type="predicted"/>
<evidence type="ECO:0000313" key="2">
    <source>
        <dbReference type="EMBL" id="PJF35462.1"/>
    </source>
</evidence>
<name>A0A2M8PD33_9CHLR</name>
<feature type="transmembrane region" description="Helical" evidence="1">
    <location>
        <begin position="304"/>
        <end position="327"/>
    </location>
</feature>
<feature type="transmembrane region" description="Helical" evidence="1">
    <location>
        <begin position="102"/>
        <end position="122"/>
    </location>
</feature>
<feature type="transmembrane region" description="Helical" evidence="1">
    <location>
        <begin position="203"/>
        <end position="221"/>
    </location>
</feature>
<dbReference type="Proteomes" id="UP000229681">
    <property type="component" value="Unassembled WGS sequence"/>
</dbReference>
<comment type="caution">
    <text evidence="2">The sequence shown here is derived from an EMBL/GenBank/DDBJ whole genome shotgun (WGS) entry which is preliminary data.</text>
</comment>
<dbReference type="AlphaFoldDB" id="A0A2M8PD33"/>
<keyword evidence="1" id="KW-0812">Transmembrane</keyword>
<feature type="transmembrane region" description="Helical" evidence="1">
    <location>
        <begin position="273"/>
        <end position="292"/>
    </location>
</feature>
<dbReference type="EMBL" id="PGTM01000152">
    <property type="protein sequence ID" value="PJF35462.1"/>
    <property type="molecule type" value="Genomic_DNA"/>
</dbReference>
<accession>A0A2M8PD33</accession>
<evidence type="ECO:0008006" key="4">
    <source>
        <dbReference type="Google" id="ProtNLM"/>
    </source>
</evidence>
<reference evidence="2 3" key="1">
    <citation type="submission" date="2017-11" db="EMBL/GenBank/DDBJ databases">
        <title>Evolution of Phototrophy in the Chloroflexi Phylum Driven by Horizontal Gene Transfer.</title>
        <authorList>
            <person name="Ward L.M."/>
            <person name="Hemp J."/>
            <person name="Shih P.M."/>
            <person name="Mcglynn S.E."/>
            <person name="Fischer W."/>
        </authorList>
    </citation>
    <scope>NUCLEOTIDE SEQUENCE [LARGE SCALE GENOMIC DNA]</scope>
    <source>
        <strain evidence="2">JP3_13</strain>
    </source>
</reference>
<feature type="transmembrane region" description="Helical" evidence="1">
    <location>
        <begin position="79"/>
        <end position="96"/>
    </location>
</feature>
<feature type="transmembrane region" description="Helical" evidence="1">
    <location>
        <begin position="170"/>
        <end position="191"/>
    </location>
</feature>
<feature type="transmembrane region" description="Helical" evidence="1">
    <location>
        <begin position="333"/>
        <end position="351"/>
    </location>
</feature>